<evidence type="ECO:0000256" key="3">
    <source>
        <dbReference type="ARBA" id="ARBA00023002"/>
    </source>
</evidence>
<accession>A0ABU8MYB6</accession>
<dbReference type="InterPro" id="IPR036136">
    <property type="entry name" value="Nit/Sulf_reduc_fer-like_dom_sf"/>
</dbReference>
<dbReference type="PANTHER" id="PTHR32439:SF9">
    <property type="entry name" value="BLR3264 PROTEIN"/>
    <property type="match status" value="1"/>
</dbReference>
<comment type="caution">
    <text evidence="6">The sequence shown here is derived from an EMBL/GenBank/DDBJ whole genome shotgun (WGS) entry which is preliminary data.</text>
</comment>
<keyword evidence="2" id="KW-0479">Metal-binding</keyword>
<keyword evidence="3" id="KW-0560">Oxidoreductase</keyword>
<evidence type="ECO:0000259" key="5">
    <source>
        <dbReference type="Pfam" id="PF03460"/>
    </source>
</evidence>
<dbReference type="Gene3D" id="3.90.480.20">
    <property type="match status" value="1"/>
</dbReference>
<organism evidence="6 7">
    <name type="scientific">Actinomycetospora aurantiaca</name>
    <dbReference type="NCBI Taxonomy" id="3129233"/>
    <lineage>
        <taxon>Bacteria</taxon>
        <taxon>Bacillati</taxon>
        <taxon>Actinomycetota</taxon>
        <taxon>Actinomycetes</taxon>
        <taxon>Pseudonocardiales</taxon>
        <taxon>Pseudonocardiaceae</taxon>
        <taxon>Actinomycetospora</taxon>
    </lineage>
</organism>
<evidence type="ECO:0000256" key="1">
    <source>
        <dbReference type="ARBA" id="ARBA00022485"/>
    </source>
</evidence>
<evidence type="ECO:0000313" key="6">
    <source>
        <dbReference type="EMBL" id="MEJ2871403.1"/>
    </source>
</evidence>
<keyword evidence="1" id="KW-0004">4Fe-4S</keyword>
<dbReference type="InterPro" id="IPR005117">
    <property type="entry name" value="NiRdtase/SiRdtase_haem-b_fer"/>
</dbReference>
<sequence>MPRTRSRPDACPGAWRRHDAADGALARFRPVGGATTADELRLLAGAAAAGGSPVELTSRGSWQVRGLAGSTADDLADALRSERPDALVDAQGRDVPCSVIASPRSTRVDPVAAEVAAALRGRTDVPGRLLIAIEDRSAVRGGSARPDSVRVPLTRAVGDVSGQGADVTVVLLDDGAALLLDGVDTGLRADDPAALALAAVDAFTAHRGSAWRVRELDDAARTALLDALRDRTTPAVGNPLEPGPADPTRLGPDGTTLEVLPRLGEVDLPTAVALLELMGHGATLRATPWRTLVLRDAPDGAVERLAGLVETDPASRWRGVSACVGAPRCRKSLTDVRADLAAAVASGHVGGTVRQHWVGCGRACGTPGGRVAVVEAVPPETETSGTYRTVVRSGKVSG</sequence>
<keyword evidence="2" id="KW-0349">Heme</keyword>
<keyword evidence="2" id="KW-0408">Iron</keyword>
<keyword evidence="7" id="KW-1185">Reference proteome</keyword>
<gene>
    <name evidence="6" type="ORF">WCD74_26835</name>
</gene>
<evidence type="ECO:0000256" key="2">
    <source>
        <dbReference type="ARBA" id="ARBA00022617"/>
    </source>
</evidence>
<dbReference type="EMBL" id="JBBEGN010000022">
    <property type="protein sequence ID" value="MEJ2871403.1"/>
    <property type="molecule type" value="Genomic_DNA"/>
</dbReference>
<proteinExistence type="predicted"/>
<evidence type="ECO:0000313" key="7">
    <source>
        <dbReference type="Proteomes" id="UP001385809"/>
    </source>
</evidence>
<dbReference type="PANTHER" id="PTHR32439">
    <property type="entry name" value="FERREDOXIN--NITRITE REDUCTASE, CHLOROPLASTIC"/>
    <property type="match status" value="1"/>
</dbReference>
<dbReference type="Pfam" id="PF03460">
    <property type="entry name" value="NIR_SIR_ferr"/>
    <property type="match status" value="1"/>
</dbReference>
<feature type="domain" description="Nitrite/Sulfite reductase ferredoxin-like" evidence="5">
    <location>
        <begin position="25"/>
        <end position="80"/>
    </location>
</feature>
<name>A0ABU8MYB6_9PSEU</name>
<dbReference type="Proteomes" id="UP001385809">
    <property type="component" value="Unassembled WGS sequence"/>
</dbReference>
<dbReference type="SUPFAM" id="SSF55124">
    <property type="entry name" value="Nitrite/Sulfite reductase N-terminal domain-like"/>
    <property type="match status" value="2"/>
</dbReference>
<protein>
    <recommendedName>
        <fullName evidence="5">Nitrite/Sulfite reductase ferredoxin-like domain-containing protein</fullName>
    </recommendedName>
</protein>
<dbReference type="RefSeq" id="WP_337697971.1">
    <property type="nucleotide sequence ID" value="NZ_JBBEGN010000022.1"/>
</dbReference>
<reference evidence="6 7" key="1">
    <citation type="submission" date="2024-03" db="EMBL/GenBank/DDBJ databases">
        <title>Actinomycetospora sp. OC33-EN08, a novel actinomycete isolated from wild orchid (Aerides multiflora).</title>
        <authorList>
            <person name="Suriyachadkun C."/>
        </authorList>
    </citation>
    <scope>NUCLEOTIDE SEQUENCE [LARGE SCALE GENOMIC DNA]</scope>
    <source>
        <strain evidence="6 7">OC33-EN08</strain>
    </source>
</reference>
<dbReference type="InterPro" id="IPR051329">
    <property type="entry name" value="NIR_SIR_4Fe-4S"/>
</dbReference>
<feature type="region of interest" description="Disordered" evidence="4">
    <location>
        <begin position="232"/>
        <end position="252"/>
    </location>
</feature>
<evidence type="ECO:0000256" key="4">
    <source>
        <dbReference type="SAM" id="MobiDB-lite"/>
    </source>
</evidence>
<keyword evidence="1" id="KW-0411">Iron-sulfur</keyword>